<evidence type="ECO:0000256" key="3">
    <source>
        <dbReference type="ARBA" id="ARBA00022692"/>
    </source>
</evidence>
<evidence type="ECO:0000256" key="6">
    <source>
        <dbReference type="SAM" id="Phobius"/>
    </source>
</evidence>
<comment type="subcellular location">
    <subcellularLocation>
        <location evidence="1">Cell membrane</location>
        <topology evidence="1">Multi-pass membrane protein</topology>
    </subcellularLocation>
</comment>
<keyword evidence="8" id="KW-1185">Reference proteome</keyword>
<feature type="transmembrane region" description="Helical" evidence="6">
    <location>
        <begin position="104"/>
        <end position="128"/>
    </location>
</feature>
<protein>
    <submittedName>
        <fullName evidence="7">Lysine transporter LysE</fullName>
    </submittedName>
</protein>
<dbReference type="AlphaFoldDB" id="A0A8J4DFH6"/>
<feature type="transmembrane region" description="Helical" evidence="6">
    <location>
        <begin position="140"/>
        <end position="161"/>
    </location>
</feature>
<dbReference type="GO" id="GO:0042970">
    <property type="term" value="F:homoserine transmembrane transporter activity"/>
    <property type="evidence" value="ECO:0007669"/>
    <property type="project" value="TreeGrafter"/>
</dbReference>
<name>A0A8J4DFH6_9ACTN</name>
<dbReference type="PANTHER" id="PTHR30086:SF14">
    <property type="entry name" value="HOMOSERINE_HOMOSERINE LACTONE EFFLUX PROTEIN"/>
    <property type="match status" value="1"/>
</dbReference>
<proteinExistence type="predicted"/>
<keyword evidence="4 6" id="KW-1133">Transmembrane helix</keyword>
<feature type="transmembrane region" description="Helical" evidence="6">
    <location>
        <begin position="35"/>
        <end position="59"/>
    </location>
</feature>
<evidence type="ECO:0000256" key="2">
    <source>
        <dbReference type="ARBA" id="ARBA00022475"/>
    </source>
</evidence>
<dbReference type="EMBL" id="BOOY01000001">
    <property type="protein sequence ID" value="GIJ00657.1"/>
    <property type="molecule type" value="Genomic_DNA"/>
</dbReference>
<evidence type="ECO:0000256" key="4">
    <source>
        <dbReference type="ARBA" id="ARBA00022989"/>
    </source>
</evidence>
<comment type="caution">
    <text evidence="7">The sequence shown here is derived from an EMBL/GenBank/DDBJ whole genome shotgun (WGS) entry which is preliminary data.</text>
</comment>
<keyword evidence="2" id="KW-1003">Cell membrane</keyword>
<dbReference type="Proteomes" id="UP000652013">
    <property type="component" value="Unassembled WGS sequence"/>
</dbReference>
<evidence type="ECO:0000313" key="8">
    <source>
        <dbReference type="Proteomes" id="UP000652013"/>
    </source>
</evidence>
<dbReference type="PIRSF" id="PIRSF006324">
    <property type="entry name" value="LeuE"/>
    <property type="match status" value="1"/>
</dbReference>
<accession>A0A8J4DFH6</accession>
<gene>
    <name evidence="7" type="ORF">Sya03_00090</name>
</gene>
<feature type="transmembrane region" description="Helical" evidence="6">
    <location>
        <begin position="66"/>
        <end position="84"/>
    </location>
</feature>
<dbReference type="InterPro" id="IPR001123">
    <property type="entry name" value="LeuE-type"/>
</dbReference>
<dbReference type="PANTHER" id="PTHR30086">
    <property type="entry name" value="ARGININE EXPORTER PROTEIN ARGO"/>
    <property type="match status" value="1"/>
</dbReference>
<dbReference type="Pfam" id="PF01810">
    <property type="entry name" value="LysE"/>
    <property type="match status" value="1"/>
</dbReference>
<dbReference type="GO" id="GO:0005886">
    <property type="term" value="C:plasma membrane"/>
    <property type="evidence" value="ECO:0007669"/>
    <property type="project" value="UniProtKB-SubCell"/>
</dbReference>
<evidence type="ECO:0000313" key="7">
    <source>
        <dbReference type="EMBL" id="GIJ00657.1"/>
    </source>
</evidence>
<keyword evidence="5 6" id="KW-0472">Membrane</keyword>
<keyword evidence="3 6" id="KW-0812">Transmembrane</keyword>
<dbReference type="RefSeq" id="WP_203936008.1">
    <property type="nucleotide sequence ID" value="NZ_BAAAGJ010000024.1"/>
</dbReference>
<organism evidence="7 8">
    <name type="scientific">Spirilliplanes yamanashiensis</name>
    <dbReference type="NCBI Taxonomy" id="42233"/>
    <lineage>
        <taxon>Bacteria</taxon>
        <taxon>Bacillati</taxon>
        <taxon>Actinomycetota</taxon>
        <taxon>Actinomycetes</taxon>
        <taxon>Micromonosporales</taxon>
        <taxon>Micromonosporaceae</taxon>
        <taxon>Spirilliplanes</taxon>
    </lineage>
</organism>
<evidence type="ECO:0000256" key="1">
    <source>
        <dbReference type="ARBA" id="ARBA00004651"/>
    </source>
</evidence>
<evidence type="ECO:0000256" key="5">
    <source>
        <dbReference type="ARBA" id="ARBA00023136"/>
    </source>
</evidence>
<reference evidence="7" key="1">
    <citation type="submission" date="2021-01" db="EMBL/GenBank/DDBJ databases">
        <title>Whole genome shotgun sequence of Spirilliplanes yamanashiensis NBRC 15828.</title>
        <authorList>
            <person name="Komaki H."/>
            <person name="Tamura T."/>
        </authorList>
    </citation>
    <scope>NUCLEOTIDE SEQUENCE</scope>
    <source>
        <strain evidence="7">NBRC 15828</strain>
    </source>
</reference>
<sequence length="202" mass="20708">MSVAFLVTTVIMTATPGIGVVYTLSVALARGGRAAVVAAFGCTLGLLPHVAASLAGLAALLRTGAVAFEAVRWAGVAYLLWMAWSTLRAGPPPPVAEGAALRPAAIIGRAVLVNLLNPKLTLFFVAFLPQFVPAGAPDATIRLLVLSGVAMLVTFAVFAAYGLAAGAARRHVLGRPGVLRWLRRTLAGSFLALGVSLALSAR</sequence>